<evidence type="ECO:0000313" key="3">
    <source>
        <dbReference type="Proteomes" id="UP000253850"/>
    </source>
</evidence>
<proteinExistence type="predicted"/>
<dbReference type="RefSeq" id="WP_114839004.1">
    <property type="nucleotide sequence ID" value="NZ_CP031217.1"/>
</dbReference>
<dbReference type="Proteomes" id="UP000253850">
    <property type="component" value="Chromosome"/>
</dbReference>
<evidence type="ECO:0000313" key="2">
    <source>
        <dbReference type="EMBL" id="RXK11270.1"/>
    </source>
</evidence>
<sequence length="304" mass="35364">MNIEVEYLDKYGSMSNQNHYISKLGLVKHMAIVGQRYAPTSKKIFKTIGMFLQYSYFLQSNALNKDKFSLPPHNLYDPTEKGQFSNIVGKGIADFLAKKLDKALHTVNYEAAMKIKNMRISGSRPDLLAFTNNETFAIEAKGYTKNSVNDMFSHKNQSQAGAIPVNFTVASVSYNLYDKVKCKYHDPYNANIPFDEELLSEITKRYYSGIMNFLDYADYKEVEYKDENFYEIDILSSNFIDGHYNRTFRYFFHDLLHHNRFKLVLPKSIEKYSKEGLNSHTEPFLYDSNEEIYIDNDRIGLKIT</sequence>
<dbReference type="AlphaFoldDB" id="A0AAX2ABP1"/>
<reference evidence="1 3" key="2">
    <citation type="submission" date="2018-07" db="EMBL/GenBank/DDBJ databases">
        <title>Complete genome of the Arcobacter bivalviorum type strain LMG 26154.</title>
        <authorList>
            <person name="Miller W.G."/>
            <person name="Yee E."/>
            <person name="Bono J.L."/>
        </authorList>
    </citation>
    <scope>NUCLEOTIDE SEQUENCE [LARGE SCALE GENOMIC DNA]</scope>
    <source>
        <strain evidence="1 3">LMG 26154</strain>
    </source>
</reference>
<keyword evidence="4" id="KW-1185">Reference proteome</keyword>
<dbReference type="EMBL" id="CP031217">
    <property type="protein sequence ID" value="AXH12164.1"/>
    <property type="molecule type" value="Genomic_DNA"/>
</dbReference>
<protein>
    <recommendedName>
        <fullName evidence="5">Restriction endonuclease</fullName>
    </recommendedName>
</protein>
<name>A0AAX2ABP1_9BACT</name>
<organism evidence="2 4">
    <name type="scientific">Halarcobacter bivalviorum</name>
    <dbReference type="NCBI Taxonomy" id="663364"/>
    <lineage>
        <taxon>Bacteria</taxon>
        <taxon>Pseudomonadati</taxon>
        <taxon>Campylobacterota</taxon>
        <taxon>Epsilonproteobacteria</taxon>
        <taxon>Campylobacterales</taxon>
        <taxon>Arcobacteraceae</taxon>
        <taxon>Halarcobacter</taxon>
    </lineage>
</organism>
<reference evidence="2 4" key="1">
    <citation type="submission" date="2017-10" db="EMBL/GenBank/DDBJ databases">
        <title>Genomics of the genus Arcobacter.</title>
        <authorList>
            <person name="Perez-Cataluna A."/>
            <person name="Figueras M.J."/>
        </authorList>
    </citation>
    <scope>NUCLEOTIDE SEQUENCE [LARGE SCALE GENOMIC DNA]</scope>
    <source>
        <strain evidence="2 4">CECT 7835</strain>
    </source>
</reference>
<evidence type="ECO:0000313" key="4">
    <source>
        <dbReference type="Proteomes" id="UP000289193"/>
    </source>
</evidence>
<dbReference type="KEGG" id="hbv:ABIV_1161"/>
<evidence type="ECO:0000313" key="1">
    <source>
        <dbReference type="EMBL" id="AXH12164.1"/>
    </source>
</evidence>
<dbReference type="EMBL" id="PDKM01000001">
    <property type="protein sequence ID" value="RXK11270.1"/>
    <property type="molecule type" value="Genomic_DNA"/>
</dbReference>
<gene>
    <name evidence="1" type="ORF">ABIV_1161</name>
    <name evidence="2" type="ORF">CRV05_02570</name>
</gene>
<dbReference type="Proteomes" id="UP000289193">
    <property type="component" value="Unassembled WGS sequence"/>
</dbReference>
<evidence type="ECO:0008006" key="5">
    <source>
        <dbReference type="Google" id="ProtNLM"/>
    </source>
</evidence>
<accession>A0AAX2ABP1</accession>